<dbReference type="CDD" id="cd01377">
    <property type="entry name" value="MYSc_class_II"/>
    <property type="match status" value="1"/>
</dbReference>
<dbReference type="GO" id="GO:0016459">
    <property type="term" value="C:myosin complex"/>
    <property type="evidence" value="ECO:0007669"/>
    <property type="project" value="UniProtKB-KW"/>
</dbReference>
<dbReference type="FunFam" id="1.20.5.4820:FF:000002">
    <property type="entry name" value="Myosin heavy chain 10"/>
    <property type="match status" value="1"/>
</dbReference>
<dbReference type="Pfam" id="PF00063">
    <property type="entry name" value="Myosin_head"/>
    <property type="match status" value="1"/>
</dbReference>
<reference evidence="11 12" key="2">
    <citation type="submission" date="2018-10" db="EMBL/GenBank/DDBJ databases">
        <authorList>
            <consortium name="Pathogen Informatics"/>
        </authorList>
    </citation>
    <scope>NUCLEOTIDE SEQUENCE [LARGE SCALE GENOMIC DNA]</scope>
</reference>
<evidence type="ECO:0000259" key="10">
    <source>
        <dbReference type="PROSITE" id="PS51456"/>
    </source>
</evidence>
<dbReference type="AlphaFoldDB" id="A0A0N4VPQ0"/>
<keyword evidence="2 8" id="KW-0547">Nucleotide-binding</keyword>
<dbReference type="InterPro" id="IPR002928">
    <property type="entry name" value="Myosin_tail"/>
</dbReference>
<dbReference type="PANTHER" id="PTHR13140:SF857">
    <property type="entry name" value="MYOSIN-11"/>
    <property type="match status" value="1"/>
</dbReference>
<dbReference type="EMBL" id="UXUI01013565">
    <property type="protein sequence ID" value="VDD97395.1"/>
    <property type="molecule type" value="Genomic_DNA"/>
</dbReference>
<dbReference type="PROSITE" id="PS51456">
    <property type="entry name" value="MYOSIN_MOTOR"/>
    <property type="match status" value="2"/>
</dbReference>
<dbReference type="Gene3D" id="1.20.120.720">
    <property type="entry name" value="Myosin VI head, motor domain, U50 subdomain"/>
    <property type="match status" value="1"/>
</dbReference>
<dbReference type="Pfam" id="PF01576">
    <property type="entry name" value="Myosin_tail_1"/>
    <property type="match status" value="1"/>
</dbReference>
<dbReference type="InterPro" id="IPR001609">
    <property type="entry name" value="Myosin_head_motor_dom-like"/>
</dbReference>
<dbReference type="GO" id="GO:0007015">
    <property type="term" value="P:actin filament organization"/>
    <property type="evidence" value="ECO:0007669"/>
    <property type="project" value="TreeGrafter"/>
</dbReference>
<evidence type="ECO:0000256" key="5">
    <source>
        <dbReference type="ARBA" id="ARBA00023123"/>
    </source>
</evidence>
<evidence type="ECO:0000256" key="3">
    <source>
        <dbReference type="ARBA" id="ARBA00022840"/>
    </source>
</evidence>
<evidence type="ECO:0000256" key="7">
    <source>
        <dbReference type="ARBA" id="ARBA00023203"/>
    </source>
</evidence>
<dbReference type="GO" id="GO:0005524">
    <property type="term" value="F:ATP binding"/>
    <property type="evidence" value="ECO:0007669"/>
    <property type="project" value="UniProtKB-UniRule"/>
</dbReference>
<dbReference type="InterPro" id="IPR027417">
    <property type="entry name" value="P-loop_NTPase"/>
</dbReference>
<keyword evidence="6 8" id="KW-0505">Motor protein</keyword>
<dbReference type="InterPro" id="IPR036961">
    <property type="entry name" value="Kinesin_motor_dom_sf"/>
</dbReference>
<dbReference type="OrthoDB" id="10055605at2759"/>
<dbReference type="GO" id="GO:0016020">
    <property type="term" value="C:membrane"/>
    <property type="evidence" value="ECO:0007669"/>
    <property type="project" value="TreeGrafter"/>
</dbReference>
<dbReference type="GO" id="GO:0030017">
    <property type="term" value="C:sarcomere"/>
    <property type="evidence" value="ECO:0007669"/>
    <property type="project" value="UniProtKB-ARBA"/>
</dbReference>
<organism evidence="13">
    <name type="scientific">Enterobius vermicularis</name>
    <name type="common">Human pinworm</name>
    <dbReference type="NCBI Taxonomy" id="51028"/>
    <lineage>
        <taxon>Eukaryota</taxon>
        <taxon>Metazoa</taxon>
        <taxon>Ecdysozoa</taxon>
        <taxon>Nematoda</taxon>
        <taxon>Chromadorea</taxon>
        <taxon>Rhabditida</taxon>
        <taxon>Spirurina</taxon>
        <taxon>Oxyuridomorpha</taxon>
        <taxon>Oxyuroidea</taxon>
        <taxon>Oxyuridae</taxon>
        <taxon>Enterobius</taxon>
    </lineage>
</organism>
<evidence type="ECO:0000256" key="8">
    <source>
        <dbReference type="PROSITE-ProRule" id="PRU00782"/>
    </source>
</evidence>
<dbReference type="Proteomes" id="UP000274131">
    <property type="component" value="Unassembled WGS sequence"/>
</dbReference>
<evidence type="ECO:0000256" key="9">
    <source>
        <dbReference type="SAM" id="MobiDB-lite"/>
    </source>
</evidence>
<comment type="caution">
    <text evidence="8">Lacks conserved residue(s) required for the propagation of feature annotation.</text>
</comment>
<keyword evidence="5 8" id="KW-0518">Myosin</keyword>
<dbReference type="PROSITE" id="PS50096">
    <property type="entry name" value="IQ"/>
    <property type="match status" value="1"/>
</dbReference>
<sequence>MPPHIFAIADTAYRSMLQGIALFLKSERISLYSAREGFSNLMLYFITSLSEVLFGSIYSLTSSGESGAGKTENTKKVIQYLACVAGATRQSKTSSPMKPRQDSQNVIGELENQLLQANPILEAFGNSKTVKNDNSSRFGKFIRINFDTSGYISGANIEFYLLEKSRTLRQAAEERSFHIFYQFLRGTTTAEKGGFLLEDVHKYRFLNNAVLRMVSAVLLFGNMEFMQEKKSDQAVLPDDRVAQKLCHLLGLPLVDFTKAFLRPRIKVGREYVHKAQNKEQAEFAVEAISKACYEKMFRWLVGRLNKSLDRTRRQGASFIGILDIAGFEIFELNSFEQLCINYTNEKLQQLFNNTMFVLEQEEYQKEGIDWEFIDFGLDLQPTIDLIEKPMGILALLDEQCLFPKATDKSFVEKLFVNHSKHPKFVIPEMRAKSDFAVIHYAGRVDYSADQWLMKNMDPLNENAGKIASLLVLEQLKCNGVLEGIRICRQGFPSRVPFQEFRHRYELLTPNVIPKGFMDGKEAVRKMIEALEMEATLYRLGQSKIFFRAGVLARLEEERDLKLTDLIISFQAQCRAFLARRLYQKRMQQSNAIRVLQRNGLAWLKLRNWQWWRLFTKVLVQDMFAEYVKPLLQVTNQEAVKNALEEELRTVKDKFSKVESEYNAMEKRFQSLNEEKNVLQEQLQQESEERAEADEAKERLTVRKGELEEMISEMSAKLEEGEEQLEKASEEKKKLQVRADI</sequence>
<evidence type="ECO:0000256" key="6">
    <source>
        <dbReference type="ARBA" id="ARBA00023175"/>
    </source>
</evidence>
<evidence type="ECO:0000256" key="1">
    <source>
        <dbReference type="ARBA" id="ARBA00008314"/>
    </source>
</evidence>
<gene>
    <name evidence="11" type="ORF">EVEC_LOCUS12146</name>
</gene>
<feature type="binding site" evidence="8">
    <location>
        <begin position="64"/>
        <end position="71"/>
    </location>
    <ligand>
        <name>ATP</name>
        <dbReference type="ChEBI" id="CHEBI:30616"/>
    </ligand>
</feature>
<proteinExistence type="inferred from homology"/>
<dbReference type="WBParaSite" id="EVEC_0001297901-mRNA-1">
    <property type="protein sequence ID" value="EVEC_0001297901-mRNA-1"/>
    <property type="gene ID" value="EVEC_0001297901"/>
</dbReference>
<keyword evidence="12" id="KW-1185">Reference proteome</keyword>
<evidence type="ECO:0000256" key="4">
    <source>
        <dbReference type="ARBA" id="ARBA00023054"/>
    </source>
</evidence>
<evidence type="ECO:0000313" key="13">
    <source>
        <dbReference type="WBParaSite" id="EVEC_0001297901-mRNA-1"/>
    </source>
</evidence>
<keyword evidence="4" id="KW-0175">Coiled coil</keyword>
<dbReference type="SUPFAM" id="SSF90257">
    <property type="entry name" value="Myosin rod fragments"/>
    <property type="match status" value="1"/>
</dbReference>
<dbReference type="GO" id="GO:0051015">
    <property type="term" value="F:actin filament binding"/>
    <property type="evidence" value="ECO:0007669"/>
    <property type="project" value="TreeGrafter"/>
</dbReference>
<comment type="similarity">
    <text evidence="1 8">Belongs to the TRAFAC class myosin-kinesin ATPase superfamily. Myosin family.</text>
</comment>
<dbReference type="Gene3D" id="1.20.5.340">
    <property type="match status" value="1"/>
</dbReference>
<feature type="compositionally biased region" description="Basic and acidic residues" evidence="9">
    <location>
        <begin position="686"/>
        <end position="703"/>
    </location>
</feature>
<feature type="domain" description="Myosin motor" evidence="10">
    <location>
        <begin position="1"/>
        <end position="463"/>
    </location>
</feature>
<dbReference type="Gene3D" id="1.20.5.4820">
    <property type="match status" value="1"/>
</dbReference>
<feature type="region of interest" description="Disordered" evidence="9">
    <location>
        <begin position="681"/>
        <end position="703"/>
    </location>
</feature>
<dbReference type="PANTHER" id="PTHR13140">
    <property type="entry name" value="MYOSIN"/>
    <property type="match status" value="1"/>
</dbReference>
<name>A0A0N4VPQ0_ENTVE</name>
<dbReference type="FunFam" id="1.20.120.720:FF:000001">
    <property type="entry name" value="Myosin heavy chain, muscle"/>
    <property type="match status" value="1"/>
</dbReference>
<dbReference type="GO" id="GO:0000146">
    <property type="term" value="F:microfilament motor activity"/>
    <property type="evidence" value="ECO:0007669"/>
    <property type="project" value="TreeGrafter"/>
</dbReference>
<evidence type="ECO:0000313" key="12">
    <source>
        <dbReference type="Proteomes" id="UP000274131"/>
    </source>
</evidence>
<dbReference type="Gene3D" id="1.20.58.530">
    <property type="match status" value="1"/>
</dbReference>
<dbReference type="SMART" id="SM00242">
    <property type="entry name" value="MYSc"/>
    <property type="match status" value="1"/>
</dbReference>
<reference evidence="13" key="1">
    <citation type="submission" date="2017-02" db="UniProtKB">
        <authorList>
            <consortium name="WormBaseParasite"/>
        </authorList>
    </citation>
    <scope>IDENTIFICATION</scope>
</reference>
<feature type="domain" description="Myosin motor" evidence="10">
    <location>
        <begin position="470"/>
        <end position="559"/>
    </location>
</feature>
<dbReference type="SUPFAM" id="SSF52540">
    <property type="entry name" value="P-loop containing nucleoside triphosphate hydrolases"/>
    <property type="match status" value="1"/>
</dbReference>
<protein>
    <submittedName>
        <fullName evidence="13">Myosin motor domain-containing protein</fullName>
    </submittedName>
</protein>
<keyword evidence="7 8" id="KW-0009">Actin-binding</keyword>
<evidence type="ECO:0000256" key="2">
    <source>
        <dbReference type="ARBA" id="ARBA00022741"/>
    </source>
</evidence>
<dbReference type="Gene3D" id="3.40.850.10">
    <property type="entry name" value="Kinesin motor domain"/>
    <property type="match status" value="1"/>
</dbReference>
<accession>A0A0N4VPQ0</accession>
<feature type="region of interest" description="Disordered" evidence="9">
    <location>
        <begin position="715"/>
        <end position="740"/>
    </location>
</feature>
<dbReference type="STRING" id="51028.A0A0N4VPQ0"/>
<evidence type="ECO:0000313" key="11">
    <source>
        <dbReference type="EMBL" id="VDD97395.1"/>
    </source>
</evidence>
<dbReference type="PRINTS" id="PR00193">
    <property type="entry name" value="MYOSINHEAVY"/>
</dbReference>
<keyword evidence="3 8" id="KW-0067">ATP-binding</keyword>